<comment type="caution">
    <text evidence="1">The sequence shown here is derived from an EMBL/GenBank/DDBJ whole genome shotgun (WGS) entry which is preliminary data.</text>
</comment>
<reference evidence="1 2" key="1">
    <citation type="submission" date="2020-09" db="EMBL/GenBank/DDBJ databases">
        <title>De no assembly of potato wild relative species, Solanum commersonii.</title>
        <authorList>
            <person name="Cho K."/>
        </authorList>
    </citation>
    <scope>NUCLEOTIDE SEQUENCE [LARGE SCALE GENOMIC DNA]</scope>
    <source>
        <strain evidence="1">LZ3.2</strain>
        <tissue evidence="1">Leaf</tissue>
    </source>
</reference>
<proteinExistence type="predicted"/>
<evidence type="ECO:0000313" key="1">
    <source>
        <dbReference type="EMBL" id="KAG5615527.1"/>
    </source>
</evidence>
<dbReference type="AlphaFoldDB" id="A0A9J5ZU76"/>
<organism evidence="1 2">
    <name type="scientific">Solanum commersonii</name>
    <name type="common">Commerson's wild potato</name>
    <name type="synonym">Commerson's nightshade</name>
    <dbReference type="NCBI Taxonomy" id="4109"/>
    <lineage>
        <taxon>Eukaryota</taxon>
        <taxon>Viridiplantae</taxon>
        <taxon>Streptophyta</taxon>
        <taxon>Embryophyta</taxon>
        <taxon>Tracheophyta</taxon>
        <taxon>Spermatophyta</taxon>
        <taxon>Magnoliopsida</taxon>
        <taxon>eudicotyledons</taxon>
        <taxon>Gunneridae</taxon>
        <taxon>Pentapetalae</taxon>
        <taxon>asterids</taxon>
        <taxon>lamiids</taxon>
        <taxon>Solanales</taxon>
        <taxon>Solanaceae</taxon>
        <taxon>Solanoideae</taxon>
        <taxon>Solaneae</taxon>
        <taxon>Solanum</taxon>
    </lineage>
</organism>
<protein>
    <submittedName>
        <fullName evidence="1">Uncharacterized protein</fullName>
    </submittedName>
</protein>
<accession>A0A9J5ZU76</accession>
<dbReference type="Proteomes" id="UP000824120">
    <property type="component" value="Chromosome 3"/>
</dbReference>
<name>A0A9J5ZU76_SOLCO</name>
<keyword evidence="2" id="KW-1185">Reference proteome</keyword>
<evidence type="ECO:0000313" key="2">
    <source>
        <dbReference type="Proteomes" id="UP000824120"/>
    </source>
</evidence>
<sequence length="61" mass="6856">MNLWIENTGVDKSNNQQIMVSKKLAESLEERDTALINELPSALFWDVMVNKNGKTFGSSLV</sequence>
<gene>
    <name evidence="1" type="ORF">H5410_015351</name>
</gene>
<dbReference type="EMBL" id="JACXVP010000003">
    <property type="protein sequence ID" value="KAG5615527.1"/>
    <property type="molecule type" value="Genomic_DNA"/>
</dbReference>